<feature type="region of interest" description="Disordered" evidence="1">
    <location>
        <begin position="563"/>
        <end position="586"/>
    </location>
</feature>
<feature type="domain" description="DUF4220" evidence="2">
    <location>
        <begin position="28"/>
        <end position="265"/>
    </location>
</feature>
<dbReference type="InterPro" id="IPR025315">
    <property type="entry name" value="DUF4220"/>
</dbReference>
<dbReference type="OMA" id="ICRRRTH"/>
<sequence length="586" mass="66873">MGSNIGWILFDLRVHQGAAALLKRNYQRCQVTIALYVLYKSWSADDKRLLAATILLFVLVIIRSFQKALDLKSSSFDALRQASLTEEHVIRGSAVTEEGSLANFIIEAKQFIDGRVERRSCEEDQQDLPGLSYQLFLDFPSPYPERVKILKKFWPLDPGSAYEATGRALCAMTSFLYTKDDSALLAMISFIRTGGYHRPLVDFKNALPSFICRRRTHALAYATLVAAICLVHTSSHSKAHSGEDTRVTLVLLYGALVLELIYFCVQAVRPDGFSGVILQHSIIGQLANNRWRPNMLMLRRVDGRFNCKDLVDQYFTYMESSHSCEEITELVRQHVESGWKYIHDNETYTRFNDARGEWTLGRKKCLPRLGWSIKRPFDETIILWRLATDLCFQYMDRSRDDGHCASRCKVISNYMMHLLVANPEMLMPGSRKSLFTKACHELKNISTEPQDEIEFIQAAVHKCNQGYSDKSFIQDAWELAEFLLGDELGGEVTRRWELIQDVWVEMLCFSAGRCRGYLHAQTLGGGVEFLSYVWVLLTYAGMETFPEKLQRREGQTVDGYYESLAPRGREDPAAATTSASETEDYV</sequence>
<keyword evidence="4" id="KW-1185">Reference proteome</keyword>
<dbReference type="Proteomes" id="UP000324705">
    <property type="component" value="Chromosome 2A"/>
</dbReference>
<evidence type="ECO:0000256" key="1">
    <source>
        <dbReference type="SAM" id="MobiDB-lite"/>
    </source>
</evidence>
<dbReference type="Pfam" id="PF04578">
    <property type="entry name" value="DUF594"/>
    <property type="match status" value="1"/>
</dbReference>
<gene>
    <name evidence="3" type="ORF">TRITD_2Av1G284460</name>
</gene>
<protein>
    <recommendedName>
        <fullName evidence="2">DUF4220 domain-containing protein</fullName>
    </recommendedName>
</protein>
<evidence type="ECO:0000313" key="3">
    <source>
        <dbReference type="EMBL" id="VAH38726.1"/>
    </source>
</evidence>
<organism evidence="3 4">
    <name type="scientific">Triticum turgidum subsp. durum</name>
    <name type="common">Durum wheat</name>
    <name type="synonym">Triticum durum</name>
    <dbReference type="NCBI Taxonomy" id="4567"/>
    <lineage>
        <taxon>Eukaryota</taxon>
        <taxon>Viridiplantae</taxon>
        <taxon>Streptophyta</taxon>
        <taxon>Embryophyta</taxon>
        <taxon>Tracheophyta</taxon>
        <taxon>Spermatophyta</taxon>
        <taxon>Magnoliopsida</taxon>
        <taxon>Liliopsida</taxon>
        <taxon>Poales</taxon>
        <taxon>Poaceae</taxon>
        <taxon>BOP clade</taxon>
        <taxon>Pooideae</taxon>
        <taxon>Triticodae</taxon>
        <taxon>Triticeae</taxon>
        <taxon>Triticinae</taxon>
        <taxon>Triticum</taxon>
    </lineage>
</organism>
<dbReference type="AlphaFoldDB" id="A0A9R1P8V2"/>
<proteinExistence type="predicted"/>
<evidence type="ECO:0000259" key="2">
    <source>
        <dbReference type="Pfam" id="PF13968"/>
    </source>
</evidence>
<dbReference type="InterPro" id="IPR007658">
    <property type="entry name" value="DUF594"/>
</dbReference>
<dbReference type="Pfam" id="PF13968">
    <property type="entry name" value="DUF4220"/>
    <property type="match status" value="1"/>
</dbReference>
<reference evidence="3 4" key="1">
    <citation type="submission" date="2017-09" db="EMBL/GenBank/DDBJ databases">
        <authorList>
            <consortium name="International Durum Wheat Genome Sequencing Consortium (IDWGSC)"/>
            <person name="Milanesi L."/>
        </authorList>
    </citation>
    <scope>NUCLEOTIDE SEQUENCE [LARGE SCALE GENOMIC DNA]</scope>
    <source>
        <strain evidence="4">cv. Svevo</strain>
    </source>
</reference>
<evidence type="ECO:0000313" key="4">
    <source>
        <dbReference type="Proteomes" id="UP000324705"/>
    </source>
</evidence>
<accession>A0A9R1P8V2</accession>
<dbReference type="EMBL" id="LT934113">
    <property type="protein sequence ID" value="VAH38726.1"/>
    <property type="molecule type" value="Genomic_DNA"/>
</dbReference>
<name>A0A9R1P8V2_TRITD</name>
<dbReference type="PANTHER" id="PTHR31325">
    <property type="entry name" value="OS01G0798800 PROTEIN-RELATED"/>
    <property type="match status" value="1"/>
</dbReference>
<dbReference type="Gramene" id="TRITD2Av1G284460.1">
    <property type="protein sequence ID" value="TRITD2Av1G284460.1"/>
    <property type="gene ID" value="TRITD2Av1G284460"/>
</dbReference>